<gene>
    <name evidence="3" type="ORF">HMN09_00479500</name>
</gene>
<feature type="compositionally biased region" description="Low complexity" evidence="1">
    <location>
        <begin position="409"/>
        <end position="423"/>
    </location>
</feature>
<feature type="compositionally biased region" description="Acidic residues" evidence="1">
    <location>
        <begin position="352"/>
        <end position="369"/>
    </location>
</feature>
<organism evidence="3 4">
    <name type="scientific">Mycena chlorophos</name>
    <name type="common">Agaric fungus</name>
    <name type="synonym">Agaricus chlorophos</name>
    <dbReference type="NCBI Taxonomy" id="658473"/>
    <lineage>
        <taxon>Eukaryota</taxon>
        <taxon>Fungi</taxon>
        <taxon>Dikarya</taxon>
        <taxon>Basidiomycota</taxon>
        <taxon>Agaricomycotina</taxon>
        <taxon>Agaricomycetes</taxon>
        <taxon>Agaricomycetidae</taxon>
        <taxon>Agaricales</taxon>
        <taxon>Marasmiineae</taxon>
        <taxon>Mycenaceae</taxon>
        <taxon>Mycena</taxon>
    </lineage>
</organism>
<keyword evidence="2" id="KW-1133">Transmembrane helix</keyword>
<feature type="compositionally biased region" description="Basic and acidic residues" evidence="1">
    <location>
        <begin position="370"/>
        <end position="392"/>
    </location>
</feature>
<keyword evidence="4" id="KW-1185">Reference proteome</keyword>
<feature type="region of interest" description="Disordered" evidence="1">
    <location>
        <begin position="341"/>
        <end position="445"/>
    </location>
</feature>
<feature type="compositionally biased region" description="Basic residues" evidence="1">
    <location>
        <begin position="300"/>
        <end position="313"/>
    </location>
</feature>
<accession>A0A8H6TF16</accession>
<feature type="transmembrane region" description="Helical" evidence="2">
    <location>
        <begin position="44"/>
        <end position="62"/>
    </location>
</feature>
<feature type="transmembrane region" description="Helical" evidence="2">
    <location>
        <begin position="115"/>
        <end position="136"/>
    </location>
</feature>
<reference evidence="3" key="1">
    <citation type="submission" date="2020-05" db="EMBL/GenBank/DDBJ databases">
        <title>Mycena genomes resolve the evolution of fungal bioluminescence.</title>
        <authorList>
            <person name="Tsai I.J."/>
        </authorList>
    </citation>
    <scope>NUCLEOTIDE SEQUENCE</scope>
    <source>
        <strain evidence="3">110903Hualien_Pintung</strain>
    </source>
</reference>
<feature type="transmembrane region" description="Helical" evidence="2">
    <location>
        <begin position="12"/>
        <end position="32"/>
    </location>
</feature>
<proteinExistence type="predicted"/>
<dbReference type="AlphaFoldDB" id="A0A8H6TF16"/>
<evidence type="ECO:0000256" key="1">
    <source>
        <dbReference type="SAM" id="MobiDB-lite"/>
    </source>
</evidence>
<keyword evidence="2" id="KW-0472">Membrane</keyword>
<feature type="region of interest" description="Disordered" evidence="1">
    <location>
        <begin position="290"/>
        <end position="313"/>
    </location>
</feature>
<keyword evidence="2" id="KW-0812">Transmembrane</keyword>
<evidence type="ECO:0000313" key="4">
    <source>
        <dbReference type="Proteomes" id="UP000613580"/>
    </source>
</evidence>
<feature type="transmembrane region" description="Helical" evidence="2">
    <location>
        <begin position="161"/>
        <end position="183"/>
    </location>
</feature>
<comment type="caution">
    <text evidence="3">The sequence shown here is derived from an EMBL/GenBank/DDBJ whole genome shotgun (WGS) entry which is preliminary data.</text>
</comment>
<feature type="transmembrane region" description="Helical" evidence="2">
    <location>
        <begin position="203"/>
        <end position="225"/>
    </location>
</feature>
<evidence type="ECO:0000256" key="2">
    <source>
        <dbReference type="SAM" id="Phobius"/>
    </source>
</evidence>
<feature type="compositionally biased region" description="Basic and acidic residues" evidence="1">
    <location>
        <begin position="431"/>
        <end position="445"/>
    </location>
</feature>
<dbReference type="Proteomes" id="UP000613580">
    <property type="component" value="Unassembled WGS sequence"/>
</dbReference>
<evidence type="ECO:0000313" key="3">
    <source>
        <dbReference type="EMBL" id="KAF7317428.1"/>
    </source>
</evidence>
<name>A0A8H6TF16_MYCCL</name>
<feature type="transmembrane region" description="Helical" evidence="2">
    <location>
        <begin position="82"/>
        <end position="103"/>
    </location>
</feature>
<protein>
    <submittedName>
        <fullName evidence="3">Uncharacterized protein</fullName>
    </submittedName>
</protein>
<sequence>MAPSALEIGGYIRVAALAVGAFDYFQVLPFTVRLSREPWTTGRISSTFVLFFLLQVTSITVLTVSDAGFFSNSFSYAACQRFFLLPGICKLLQAGVVQVILGLRAWNLARKSRAVALFIIAAYIVCGTLACITTVYKRTIAWKPTIRNCSSVGPSGVLGGWVYYGVAFAYDFIVTCISGWYLLRMALPPRTAVTGMSRLSRMILIDGLWYFVVLSAANLASVAFYRITDIKFSTKDPAVKGDLQTAAATMGYAVRWIMAQKMIINLHQAAIARREDSIADALSTAGHVTTRMETNTPGGGRRRTRRTKTRTKTGRFSFTVPDFEESFDSRMEARTPTSALGLLRLEGVKEEGEVEGDGGVDEEEEEEEDGHEHGDPLGVSEDKDVVSVHLERSFQLSSAGRRKAAEALSMGRSRSGSGVRYSSDVASGSRESGDVGPGRRDWDRR</sequence>
<dbReference type="EMBL" id="JACAZE010000005">
    <property type="protein sequence ID" value="KAF7317428.1"/>
    <property type="molecule type" value="Genomic_DNA"/>
</dbReference>
<dbReference type="OrthoDB" id="3346251at2759"/>